<keyword evidence="5 7" id="KW-0456">Lyase</keyword>
<dbReference type="AlphaFoldDB" id="A0A2N2EA72"/>
<dbReference type="GO" id="GO:0008932">
    <property type="term" value="F:lytic endotransglycosylase activity"/>
    <property type="evidence" value="ECO:0007669"/>
    <property type="project" value="UniProtKB-UniRule"/>
</dbReference>
<comment type="catalytic activity">
    <reaction evidence="7">
        <text>a peptidoglycan chain = a peptidoglycan chain with N-acetyl-1,6-anhydromuramyl-[peptide] at the reducing end + a peptidoglycan chain with N-acetylglucosamine at the non-reducing end.</text>
        <dbReference type="EC" id="4.2.2.29"/>
    </reaction>
</comment>
<evidence type="ECO:0000256" key="7">
    <source>
        <dbReference type="HAMAP-Rule" id="MF_02065"/>
    </source>
</evidence>
<evidence type="ECO:0000256" key="5">
    <source>
        <dbReference type="ARBA" id="ARBA00023239"/>
    </source>
</evidence>
<dbReference type="Gene3D" id="3.30.1490.480">
    <property type="entry name" value="Endolytic murein transglycosylase"/>
    <property type="match status" value="1"/>
</dbReference>
<dbReference type="Pfam" id="PF02618">
    <property type="entry name" value="YceG"/>
    <property type="match status" value="1"/>
</dbReference>
<dbReference type="GO" id="GO:0071555">
    <property type="term" value="P:cell wall organization"/>
    <property type="evidence" value="ECO:0007669"/>
    <property type="project" value="UniProtKB-KW"/>
</dbReference>
<keyword evidence="3 7" id="KW-1133">Transmembrane helix</keyword>
<evidence type="ECO:0000313" key="9">
    <source>
        <dbReference type="Proteomes" id="UP000233517"/>
    </source>
</evidence>
<feature type="site" description="Important for catalytic activity" evidence="7">
    <location>
        <position position="247"/>
    </location>
</feature>
<proteinExistence type="inferred from homology"/>
<dbReference type="EMBL" id="PHAI01000001">
    <property type="protein sequence ID" value="PKM91589.1"/>
    <property type="molecule type" value="Genomic_DNA"/>
</dbReference>
<comment type="caution">
    <text evidence="8">The sequence shown here is derived from an EMBL/GenBank/DDBJ whole genome shotgun (WGS) entry which is preliminary data.</text>
</comment>
<comment type="function">
    <text evidence="7">Functions as a peptidoglycan terminase that cleaves nascent peptidoglycan strands endolytically to terminate their elongation.</text>
</comment>
<evidence type="ECO:0000256" key="2">
    <source>
        <dbReference type="ARBA" id="ARBA00022692"/>
    </source>
</evidence>
<comment type="similarity">
    <text evidence="7">Belongs to the transglycosylase MltG family.</text>
</comment>
<dbReference type="PANTHER" id="PTHR30518">
    <property type="entry name" value="ENDOLYTIC MUREIN TRANSGLYCOSYLASE"/>
    <property type="match status" value="1"/>
</dbReference>
<reference evidence="8 9" key="1">
    <citation type="journal article" date="2017" name="ISME J.">
        <title>Potential for microbial H2 and metal transformations associated with novel bacteria and archaea in deep terrestrial subsurface sediments.</title>
        <authorList>
            <person name="Hernsdorf A.W."/>
            <person name="Amano Y."/>
            <person name="Miyakawa K."/>
            <person name="Ise K."/>
            <person name="Suzuki Y."/>
            <person name="Anantharaman K."/>
            <person name="Probst A."/>
            <person name="Burstein D."/>
            <person name="Thomas B.C."/>
            <person name="Banfield J.F."/>
        </authorList>
    </citation>
    <scope>NUCLEOTIDE SEQUENCE [LARGE SCALE GENOMIC DNA]</scope>
    <source>
        <strain evidence="8">HGW-Falkowbacteria-1</strain>
    </source>
</reference>
<accession>A0A2N2EA72</accession>
<dbReference type="PANTHER" id="PTHR30518:SF2">
    <property type="entry name" value="ENDOLYTIC MUREIN TRANSGLYCOSYLASE"/>
    <property type="match status" value="1"/>
</dbReference>
<protein>
    <recommendedName>
        <fullName evidence="7">Endolytic murein transglycosylase</fullName>
        <ecNumber evidence="7">4.2.2.29</ecNumber>
    </recommendedName>
    <alternativeName>
        <fullName evidence="7">Peptidoglycan lytic transglycosylase</fullName>
    </alternativeName>
    <alternativeName>
        <fullName evidence="7">Peptidoglycan polymerization terminase</fullName>
    </alternativeName>
</protein>
<dbReference type="InterPro" id="IPR003770">
    <property type="entry name" value="MLTG-like"/>
</dbReference>
<dbReference type="GO" id="GO:0009252">
    <property type="term" value="P:peptidoglycan biosynthetic process"/>
    <property type="evidence" value="ECO:0007669"/>
    <property type="project" value="UniProtKB-UniRule"/>
</dbReference>
<dbReference type="Proteomes" id="UP000233517">
    <property type="component" value="Unassembled WGS sequence"/>
</dbReference>
<evidence type="ECO:0000256" key="3">
    <source>
        <dbReference type="ARBA" id="ARBA00022989"/>
    </source>
</evidence>
<gene>
    <name evidence="7" type="primary">mltG</name>
    <name evidence="8" type="ORF">CVU82_00015</name>
</gene>
<organism evidence="8 9">
    <name type="scientific">Candidatus Falkowbacteria bacterium HGW-Falkowbacteria-1</name>
    <dbReference type="NCBI Taxonomy" id="2013768"/>
    <lineage>
        <taxon>Bacteria</taxon>
        <taxon>Candidatus Falkowiibacteriota</taxon>
    </lineage>
</organism>
<dbReference type="HAMAP" id="MF_02065">
    <property type="entry name" value="MltG"/>
    <property type="match status" value="1"/>
</dbReference>
<dbReference type="EC" id="4.2.2.29" evidence="7"/>
<name>A0A2N2EA72_9BACT</name>
<keyword evidence="1 7" id="KW-1003">Cell membrane</keyword>
<dbReference type="CDD" id="cd08010">
    <property type="entry name" value="MltG_like"/>
    <property type="match status" value="1"/>
</dbReference>
<keyword evidence="6 7" id="KW-0961">Cell wall biogenesis/degradation</keyword>
<dbReference type="GO" id="GO:0005886">
    <property type="term" value="C:plasma membrane"/>
    <property type="evidence" value="ECO:0007669"/>
    <property type="project" value="UniProtKB-UniRule"/>
</dbReference>
<keyword evidence="2 7" id="KW-0812">Transmembrane</keyword>
<evidence type="ECO:0000256" key="6">
    <source>
        <dbReference type="ARBA" id="ARBA00023316"/>
    </source>
</evidence>
<evidence type="ECO:0000256" key="4">
    <source>
        <dbReference type="ARBA" id="ARBA00023136"/>
    </source>
</evidence>
<evidence type="ECO:0000313" key="8">
    <source>
        <dbReference type="EMBL" id="PKM91589.1"/>
    </source>
</evidence>
<sequence>MLSKKRKKQNSKILNIKNIFLFLSLILFLILFSYFRAVNSHAGIDQEKDFIIEKGQSVSNISENLYKEGLINSKFFFKVYLKLSKNDLIFREGSYILNYKMSIKNIVEEFSKSITLKPEEKVTFIEGWNLRDYAKILEEKGFFDADNFFELAGEPMLNYKLLSSYIKPKDYSGSFDFLSDKPSEYGLEGYLFPDTYRFFENSSADDIIMKMLDNFDQKLTVKMREDIKKQNKTIYEIVTMASIIEKEVQSEKDMKMVSGIFWNRIKIGQALESCATLAYVLGVNKTQYSFEDTRTPSAYNTYINRGLPPGPISNPGLKAIEAAVYPEENNYNYFLTRPDNKETIFSRTYDEHLLNKDKYLK</sequence>
<evidence type="ECO:0000256" key="1">
    <source>
        <dbReference type="ARBA" id="ARBA00022475"/>
    </source>
</evidence>
<keyword evidence="4 7" id="KW-0472">Membrane</keyword>
<dbReference type="NCBIfam" id="TIGR00247">
    <property type="entry name" value="endolytic transglycosylase MltG"/>
    <property type="match status" value="1"/>
</dbReference>